<sequence length="423" mass="43614">MAIQLKMPALSPTMEEGTLAKWLVKKGDKIEPGDIIAEIETDKATMEFESIDEGIVAAIAVEAGTEGVKVGTVIATLAEEGEDPDSVDAPAAAASPAPAPAASEEKAEAAAPAPAPAPAPAAAAAPDGDRVIASPLAKRIAQNRGIDLSAIKGSGPNGRIVKADVENAKAGAAPAAASQASAPAPAPASTQDFGIPHTAEKLSSMRKTIARRLTESKQQVPHIYLTVDIRLDALLKLRAELNDSLASSGVKLSVNDLLIKALAKSLVAVPSCNVQFAGDQLLSFSRADISVAVSIPAGLITPIIVDAGDKTVSKISTEMKDLATRARDGKLQPHEFQGGTASLSNMGMYGIKQFEAVINPPQGMIMAIGAGEKRPYVIDDSLQIASVMSATGSFDHRAIDGADGAQLMQVFKDLIEKPMGLLA</sequence>
<evidence type="ECO:0000313" key="12">
    <source>
        <dbReference type="EMBL" id="GGD46890.1"/>
    </source>
</evidence>
<protein>
    <recommendedName>
        <fullName evidence="8">Acetyltransferase component of pyruvate dehydrogenase complex</fullName>
        <ecNumber evidence="8">2.3.1.12</ecNumber>
    </recommendedName>
</protein>
<comment type="catalytic activity">
    <reaction evidence="7 8">
        <text>N(6)-[(R)-dihydrolipoyl]-L-lysyl-[protein] + acetyl-CoA = N(6)-[(R)-S(8)-acetyldihydrolipoyl]-L-lysyl-[protein] + CoA</text>
        <dbReference type="Rhea" id="RHEA:17017"/>
        <dbReference type="Rhea" id="RHEA-COMP:10475"/>
        <dbReference type="Rhea" id="RHEA-COMP:10478"/>
        <dbReference type="ChEBI" id="CHEBI:57287"/>
        <dbReference type="ChEBI" id="CHEBI:57288"/>
        <dbReference type="ChEBI" id="CHEBI:83100"/>
        <dbReference type="ChEBI" id="CHEBI:83111"/>
        <dbReference type="EC" id="2.3.1.12"/>
    </reaction>
</comment>
<evidence type="ECO:0000256" key="9">
    <source>
        <dbReference type="SAM" id="MobiDB-lite"/>
    </source>
</evidence>
<name>A0A916YK19_9SPHN</name>
<accession>A0A916YK19</accession>
<keyword evidence="13" id="KW-1185">Reference proteome</keyword>
<proteinExistence type="inferred from homology"/>
<dbReference type="InterPro" id="IPR036625">
    <property type="entry name" value="E3-bd_dom_sf"/>
</dbReference>
<comment type="cofactor">
    <cofactor evidence="8">
        <name>(R)-lipoate</name>
        <dbReference type="ChEBI" id="CHEBI:83088"/>
    </cofactor>
    <text evidence="8">Binds 1 lipoyl cofactor covalently.</text>
</comment>
<dbReference type="Pfam" id="PF02817">
    <property type="entry name" value="E3_binding"/>
    <property type="match status" value="1"/>
</dbReference>
<keyword evidence="3 8" id="KW-0808">Transferase</keyword>
<evidence type="ECO:0000256" key="1">
    <source>
        <dbReference type="ARBA" id="ARBA00007317"/>
    </source>
</evidence>
<dbReference type="PROSITE" id="PS00189">
    <property type="entry name" value="LIPOYL"/>
    <property type="match status" value="1"/>
</dbReference>
<dbReference type="SUPFAM" id="SSF52777">
    <property type="entry name" value="CoA-dependent acyltransferases"/>
    <property type="match status" value="1"/>
</dbReference>
<dbReference type="PANTHER" id="PTHR23151">
    <property type="entry name" value="DIHYDROLIPOAMIDE ACETYL/SUCCINYL-TRANSFERASE-RELATED"/>
    <property type="match status" value="1"/>
</dbReference>
<dbReference type="InterPro" id="IPR000089">
    <property type="entry name" value="Biotin_lipoyl"/>
</dbReference>
<evidence type="ECO:0000256" key="2">
    <source>
        <dbReference type="ARBA" id="ARBA00011484"/>
    </source>
</evidence>
<gene>
    <name evidence="12" type="ORF">GCM10010989_21480</name>
</gene>
<dbReference type="OrthoDB" id="9805770at2"/>
<dbReference type="InterPro" id="IPR023213">
    <property type="entry name" value="CAT-like_dom_sf"/>
</dbReference>
<dbReference type="Gene3D" id="2.40.50.100">
    <property type="match status" value="1"/>
</dbReference>
<comment type="similarity">
    <text evidence="1 8">Belongs to the 2-oxoacid dehydrogenase family.</text>
</comment>
<dbReference type="Gene3D" id="4.10.320.10">
    <property type="entry name" value="E3-binding domain"/>
    <property type="match status" value="1"/>
</dbReference>
<dbReference type="SUPFAM" id="SSF51230">
    <property type="entry name" value="Single hybrid motif"/>
    <property type="match status" value="1"/>
</dbReference>
<dbReference type="InterPro" id="IPR001078">
    <property type="entry name" value="2-oxoacid_DH_actylTfrase"/>
</dbReference>
<evidence type="ECO:0000256" key="5">
    <source>
        <dbReference type="ARBA" id="ARBA00023315"/>
    </source>
</evidence>
<comment type="caution">
    <text evidence="12">The sequence shown here is derived from an EMBL/GenBank/DDBJ whole genome shotgun (WGS) entry which is preliminary data.</text>
</comment>
<evidence type="ECO:0000256" key="4">
    <source>
        <dbReference type="ARBA" id="ARBA00022823"/>
    </source>
</evidence>
<dbReference type="InterPro" id="IPR011053">
    <property type="entry name" value="Single_hybrid_motif"/>
</dbReference>
<organism evidence="12 13">
    <name type="scientific">Croceicoccus pelagius</name>
    <dbReference type="NCBI Taxonomy" id="1703341"/>
    <lineage>
        <taxon>Bacteria</taxon>
        <taxon>Pseudomonadati</taxon>
        <taxon>Pseudomonadota</taxon>
        <taxon>Alphaproteobacteria</taxon>
        <taxon>Sphingomonadales</taxon>
        <taxon>Erythrobacteraceae</taxon>
        <taxon>Croceicoccus</taxon>
    </lineage>
</organism>
<dbReference type="Pfam" id="PF00198">
    <property type="entry name" value="2-oxoacid_dh"/>
    <property type="match status" value="1"/>
</dbReference>
<dbReference type="EC" id="2.3.1.12" evidence="8"/>
<dbReference type="GO" id="GO:0045254">
    <property type="term" value="C:pyruvate dehydrogenase complex"/>
    <property type="evidence" value="ECO:0007669"/>
    <property type="project" value="UniProtKB-UniRule"/>
</dbReference>
<dbReference type="PANTHER" id="PTHR23151:SF90">
    <property type="entry name" value="DIHYDROLIPOYLLYSINE-RESIDUE ACETYLTRANSFERASE COMPONENT OF PYRUVATE DEHYDROGENASE COMPLEX, MITOCHONDRIAL-RELATED"/>
    <property type="match status" value="1"/>
</dbReference>
<evidence type="ECO:0000259" key="11">
    <source>
        <dbReference type="PROSITE" id="PS51826"/>
    </source>
</evidence>
<keyword evidence="4 8" id="KW-0450">Lipoyl</keyword>
<dbReference type="Pfam" id="PF00364">
    <property type="entry name" value="Biotin_lipoyl"/>
    <property type="match status" value="1"/>
</dbReference>
<dbReference type="Proteomes" id="UP000598997">
    <property type="component" value="Unassembled WGS sequence"/>
</dbReference>
<dbReference type="PROSITE" id="PS50968">
    <property type="entry name" value="BIOTINYL_LIPOYL"/>
    <property type="match status" value="1"/>
</dbReference>
<dbReference type="GO" id="GO:0004742">
    <property type="term" value="F:dihydrolipoyllysine-residue acetyltransferase activity"/>
    <property type="evidence" value="ECO:0007669"/>
    <property type="project" value="UniProtKB-UniRule"/>
</dbReference>
<dbReference type="InterPro" id="IPR006257">
    <property type="entry name" value="LAT1"/>
</dbReference>
<keyword evidence="5 8" id="KW-0012">Acyltransferase</keyword>
<dbReference type="InterPro" id="IPR004167">
    <property type="entry name" value="PSBD"/>
</dbReference>
<dbReference type="InterPro" id="IPR003016">
    <property type="entry name" value="2-oxoA_DH_lipoyl-BS"/>
</dbReference>
<dbReference type="EMBL" id="BMIO01000006">
    <property type="protein sequence ID" value="GGD46890.1"/>
    <property type="molecule type" value="Genomic_DNA"/>
</dbReference>
<feature type="compositionally biased region" description="Low complexity" evidence="9">
    <location>
        <begin position="89"/>
        <end position="102"/>
    </location>
</feature>
<dbReference type="NCBIfam" id="TIGR01349">
    <property type="entry name" value="PDHac_trf_mito"/>
    <property type="match status" value="1"/>
</dbReference>
<feature type="domain" description="Lipoyl-binding" evidence="10">
    <location>
        <begin position="2"/>
        <end position="78"/>
    </location>
</feature>
<feature type="region of interest" description="Disordered" evidence="9">
    <location>
        <begin position="82"/>
        <end position="126"/>
    </location>
</feature>
<feature type="domain" description="Peripheral subunit-binding (PSBD)" evidence="11">
    <location>
        <begin position="132"/>
        <end position="169"/>
    </location>
</feature>
<evidence type="ECO:0000256" key="3">
    <source>
        <dbReference type="ARBA" id="ARBA00022679"/>
    </source>
</evidence>
<dbReference type="InterPro" id="IPR045257">
    <property type="entry name" value="E2/Pdx1"/>
</dbReference>
<reference evidence="12 13" key="1">
    <citation type="journal article" date="2014" name="Int. J. Syst. Evol. Microbiol.">
        <title>Complete genome sequence of Corynebacterium casei LMG S-19264T (=DSM 44701T), isolated from a smear-ripened cheese.</title>
        <authorList>
            <consortium name="US DOE Joint Genome Institute (JGI-PGF)"/>
            <person name="Walter F."/>
            <person name="Albersmeier A."/>
            <person name="Kalinowski J."/>
            <person name="Ruckert C."/>
        </authorList>
    </citation>
    <scope>NUCLEOTIDE SEQUENCE [LARGE SCALE GENOMIC DNA]</scope>
    <source>
        <strain evidence="12 13">CGMCC 1.15358</strain>
    </source>
</reference>
<dbReference type="Gene3D" id="3.30.559.10">
    <property type="entry name" value="Chloramphenicol acetyltransferase-like domain"/>
    <property type="match status" value="1"/>
</dbReference>
<evidence type="ECO:0000256" key="6">
    <source>
        <dbReference type="ARBA" id="ARBA00025211"/>
    </source>
</evidence>
<comment type="subunit">
    <text evidence="2">Forms a 24-polypeptide structural core with octahedral symmetry.</text>
</comment>
<keyword evidence="12" id="KW-0670">Pyruvate</keyword>
<dbReference type="GO" id="GO:0006086">
    <property type="term" value="P:pyruvate decarboxylation to acetyl-CoA"/>
    <property type="evidence" value="ECO:0007669"/>
    <property type="project" value="InterPro"/>
</dbReference>
<dbReference type="RefSeq" id="WP_066761837.1">
    <property type="nucleotide sequence ID" value="NZ_BMIO01000006.1"/>
</dbReference>
<dbReference type="AlphaFoldDB" id="A0A916YK19"/>
<evidence type="ECO:0000259" key="10">
    <source>
        <dbReference type="PROSITE" id="PS50968"/>
    </source>
</evidence>
<dbReference type="PROSITE" id="PS51826">
    <property type="entry name" value="PSBD"/>
    <property type="match status" value="1"/>
</dbReference>
<evidence type="ECO:0000313" key="13">
    <source>
        <dbReference type="Proteomes" id="UP000598997"/>
    </source>
</evidence>
<dbReference type="SUPFAM" id="SSF47005">
    <property type="entry name" value="Peripheral subunit-binding domain of 2-oxo acid dehydrogenase complex"/>
    <property type="match status" value="1"/>
</dbReference>
<dbReference type="FunFam" id="2.40.50.100:FF:000010">
    <property type="entry name" value="Acetyltransferase component of pyruvate dehydrogenase complex"/>
    <property type="match status" value="1"/>
</dbReference>
<evidence type="ECO:0000256" key="7">
    <source>
        <dbReference type="ARBA" id="ARBA00048370"/>
    </source>
</evidence>
<comment type="function">
    <text evidence="6">The pyruvate dehydrogenase complex catalyzes the overall conversion of pyruvate to acetyl-CoA and CO(2). It contains multiple copies of three enzymatic components: pyruvate dehydrogenase (E1), dihydrolipoamide acetyltransferase (E2) and lipoamide dehydrogenase (E3).</text>
</comment>
<dbReference type="CDD" id="cd06849">
    <property type="entry name" value="lipoyl_domain"/>
    <property type="match status" value="1"/>
</dbReference>
<evidence type="ECO:0000256" key="8">
    <source>
        <dbReference type="RuleBase" id="RU361137"/>
    </source>
</evidence>